<dbReference type="Gene3D" id="2.130.10.10">
    <property type="entry name" value="YVTN repeat-like/Quinoprotein amine dehydrogenase"/>
    <property type="match status" value="1"/>
</dbReference>
<evidence type="ECO:0000256" key="1">
    <source>
        <dbReference type="SAM" id="MobiDB-lite"/>
    </source>
</evidence>
<protein>
    <submittedName>
        <fullName evidence="4">PQQ-binding-like beta-propeller repeat protein</fullName>
    </submittedName>
</protein>
<keyword evidence="5" id="KW-1185">Reference proteome</keyword>
<evidence type="ECO:0000313" key="4">
    <source>
        <dbReference type="EMBL" id="MBC6464624.1"/>
    </source>
</evidence>
<dbReference type="InterPro" id="IPR015943">
    <property type="entry name" value="WD40/YVTN_repeat-like_dom_sf"/>
</dbReference>
<dbReference type="Proteomes" id="UP000805614">
    <property type="component" value="Unassembled WGS sequence"/>
</dbReference>
<name>A0ABR7LJ57_9ACTN</name>
<reference evidence="4 5" key="1">
    <citation type="submission" date="2020-06" db="EMBL/GenBank/DDBJ databases">
        <title>Actinomadura xiongansis sp. nov., isolated from soil of Baiyangdian.</title>
        <authorList>
            <person name="Zhang X."/>
        </authorList>
    </citation>
    <scope>NUCLEOTIDE SEQUENCE [LARGE SCALE GENOMIC DNA]</scope>
    <source>
        <strain evidence="4 5">HBUM206468</strain>
    </source>
</reference>
<dbReference type="RefSeq" id="WP_187241635.1">
    <property type="nucleotide sequence ID" value="NZ_BAAAOK010000042.1"/>
</dbReference>
<dbReference type="PROSITE" id="PS51257">
    <property type="entry name" value="PROKAR_LIPOPROTEIN"/>
    <property type="match status" value="1"/>
</dbReference>
<dbReference type="Pfam" id="PF13360">
    <property type="entry name" value="PQQ_2"/>
    <property type="match status" value="1"/>
</dbReference>
<dbReference type="EMBL" id="JABVEC010000002">
    <property type="protein sequence ID" value="MBC6464624.1"/>
    <property type="molecule type" value="Genomic_DNA"/>
</dbReference>
<organism evidence="4 5">
    <name type="scientific">Actinomadura alba</name>
    <dbReference type="NCBI Taxonomy" id="406431"/>
    <lineage>
        <taxon>Bacteria</taxon>
        <taxon>Bacillati</taxon>
        <taxon>Actinomycetota</taxon>
        <taxon>Actinomycetes</taxon>
        <taxon>Streptosporangiales</taxon>
        <taxon>Thermomonosporaceae</taxon>
        <taxon>Actinomadura</taxon>
    </lineage>
</organism>
<comment type="caution">
    <text evidence="4">The sequence shown here is derived from an EMBL/GenBank/DDBJ whole genome shotgun (WGS) entry which is preliminary data.</text>
</comment>
<evidence type="ECO:0000313" key="5">
    <source>
        <dbReference type="Proteomes" id="UP000805614"/>
    </source>
</evidence>
<dbReference type="SUPFAM" id="SSF50998">
    <property type="entry name" value="Quinoprotein alcohol dehydrogenase-like"/>
    <property type="match status" value="1"/>
</dbReference>
<proteinExistence type="predicted"/>
<dbReference type="InterPro" id="IPR002372">
    <property type="entry name" value="PQQ_rpt_dom"/>
</dbReference>
<evidence type="ECO:0000259" key="3">
    <source>
        <dbReference type="Pfam" id="PF13360"/>
    </source>
</evidence>
<evidence type="ECO:0000256" key="2">
    <source>
        <dbReference type="SAM" id="SignalP"/>
    </source>
</evidence>
<gene>
    <name evidence="4" type="ORF">HKK74_03810</name>
</gene>
<feature type="domain" description="Pyrrolo-quinoline quinone repeat" evidence="3">
    <location>
        <begin position="60"/>
        <end position="257"/>
    </location>
</feature>
<accession>A0ABR7LJ57</accession>
<keyword evidence="2" id="KW-0732">Signal</keyword>
<feature type="chain" id="PRO_5046662120" evidence="2">
    <location>
        <begin position="20"/>
        <end position="423"/>
    </location>
</feature>
<dbReference type="InterPro" id="IPR011047">
    <property type="entry name" value="Quinoprotein_ADH-like_sf"/>
</dbReference>
<feature type="region of interest" description="Disordered" evidence="1">
    <location>
        <begin position="22"/>
        <end position="69"/>
    </location>
</feature>
<sequence>MRLPKTLVAVLAGSLIATAACSGSDAPPKPSAPPADHSTSAAAAQPFGDAGPGTGPFRRVWQADVPAPAGPPQHPLVSFDFVAGQVVVISGRGLDVRDGRTGAARWHYYERSRDLAGLAVTADALVVTTVAVGVNGAKLPDDKADLRTTGFDAVSGRVLWRADRFRPLHDGSVGGYEPVRAASAGVAVLRDEAAKKTLVGVDTRTGRQRWTWTIPRGVTCDPDPLDGDGSLLVLNANCAPDQDLYALDPATGAVRWERPAFAGRLSGGSVRGGITMLTRRGPGSSPPRFSLIGADGKEILGESARRVSAGGFAVAGDRAVVSYHDSDGARNSRSRTWLGFVDTRTGKLERRVWERQAGELVTVGGRVYGSRKWLGEYAEDLFDLDPGLVPSALDVIDPAAARVTTVPLPFPKPGFWPTRPSTR</sequence>
<feature type="signal peptide" evidence="2">
    <location>
        <begin position="1"/>
        <end position="19"/>
    </location>
</feature>